<dbReference type="EMBL" id="JAMFTS010000001">
    <property type="protein sequence ID" value="KAJ4811238.1"/>
    <property type="molecule type" value="Genomic_DNA"/>
</dbReference>
<reference evidence="4" key="1">
    <citation type="submission" date="2022-08" db="EMBL/GenBank/DDBJ databases">
        <authorList>
            <person name="Marques A."/>
        </authorList>
    </citation>
    <scope>NUCLEOTIDE SEQUENCE</scope>
    <source>
        <strain evidence="4">RhyPub2mFocal</strain>
        <tissue evidence="4">Leaves</tissue>
    </source>
</reference>
<feature type="domain" description="Ternary complex factor MIP1 leucine-zipper" evidence="3">
    <location>
        <begin position="71"/>
        <end position="117"/>
    </location>
</feature>
<dbReference type="PANTHER" id="PTHR23054">
    <property type="entry name" value="TERNARY COMPLEX FACTOR MIP1, LEUCINE-ZIPPER-RELATED"/>
    <property type="match status" value="1"/>
</dbReference>
<dbReference type="InterPro" id="IPR006869">
    <property type="entry name" value="DUF547"/>
</dbReference>
<sequence>MNRMDTPRANWDCKYIKERHSHSISAVQEDILNISPRLSYYNPQTISLERKLHRRNSLNIPKDTTVPSRISASSVPSTEDNTPRSVADLVSEIATLELEVVHLERHLLTLYRTAFDQYISSSPTTVSRALTSHASFDQPKLQTILCSHKSHDKLPKPFKTAGGNVDSASTPIYISDRTDCDEATISHPRNSLQNSTSGHRSLADHFGSSTVDHVTEISPHRLSEEIIRCISAVYCKLAKPTRKSEDSDISFSSCTPSVSSSSSSYSPTEPCDFSSSQSCFESPKHKNLLYDNAIVVPHIRIDAHRFGYASKMLQNFRSLIRRLEKIDPREMNHDEQLSFWINIHNALVMHAYLAYGLQKNRMRSTHMILKAAYNVGGHSVNACTIQGSILGCEPHRPALWMLALFASTKRTTTVSQRHVYAIDRPEPLAHFALCTGAISDPPVRLYTAKQIYKELHSAKTEFILANVLVKKQNKILLPRMLYYYGKDASFELRDILEMICKCLPESQQRKDMERLCLKKKVEKYVEWLPYKSSFKYVVHRGLAQQ</sequence>
<dbReference type="InterPro" id="IPR025757">
    <property type="entry name" value="MIP1_Leuzipper"/>
</dbReference>
<dbReference type="AlphaFoldDB" id="A0AAV8H7N1"/>
<dbReference type="Proteomes" id="UP001140206">
    <property type="component" value="Chromosome 1"/>
</dbReference>
<comment type="caution">
    <text evidence="4">The sequence shown here is derived from an EMBL/GenBank/DDBJ whole genome shotgun (WGS) entry which is preliminary data.</text>
</comment>
<evidence type="ECO:0000313" key="5">
    <source>
        <dbReference type="Proteomes" id="UP001140206"/>
    </source>
</evidence>
<organism evidence="4 5">
    <name type="scientific">Rhynchospora pubera</name>
    <dbReference type="NCBI Taxonomy" id="906938"/>
    <lineage>
        <taxon>Eukaryota</taxon>
        <taxon>Viridiplantae</taxon>
        <taxon>Streptophyta</taxon>
        <taxon>Embryophyta</taxon>
        <taxon>Tracheophyta</taxon>
        <taxon>Spermatophyta</taxon>
        <taxon>Magnoliopsida</taxon>
        <taxon>Liliopsida</taxon>
        <taxon>Poales</taxon>
        <taxon>Cyperaceae</taxon>
        <taxon>Cyperoideae</taxon>
        <taxon>Rhynchosporeae</taxon>
        <taxon>Rhynchospora</taxon>
    </lineage>
</organism>
<dbReference type="Pfam" id="PF14389">
    <property type="entry name" value="Lzipper-MIP1"/>
    <property type="match status" value="1"/>
</dbReference>
<gene>
    <name evidence="4" type="ORF">LUZ62_023804</name>
</gene>
<evidence type="ECO:0000259" key="2">
    <source>
        <dbReference type="Pfam" id="PF04784"/>
    </source>
</evidence>
<feature type="compositionally biased region" description="Low complexity" evidence="1">
    <location>
        <begin position="250"/>
        <end position="266"/>
    </location>
</feature>
<evidence type="ECO:0000256" key="1">
    <source>
        <dbReference type="SAM" id="MobiDB-lite"/>
    </source>
</evidence>
<feature type="region of interest" description="Disordered" evidence="1">
    <location>
        <begin position="245"/>
        <end position="266"/>
    </location>
</feature>
<evidence type="ECO:0008006" key="6">
    <source>
        <dbReference type="Google" id="ProtNLM"/>
    </source>
</evidence>
<feature type="domain" description="DUF547" evidence="2">
    <location>
        <begin position="329"/>
        <end position="463"/>
    </location>
</feature>
<name>A0AAV8H7N1_9POAL</name>
<accession>A0AAV8H7N1</accession>
<dbReference type="PANTHER" id="PTHR23054:SF15">
    <property type="entry name" value="OS08G0515700 PROTEIN"/>
    <property type="match status" value="1"/>
</dbReference>
<evidence type="ECO:0000259" key="3">
    <source>
        <dbReference type="Pfam" id="PF14389"/>
    </source>
</evidence>
<protein>
    <recommendedName>
        <fullName evidence="6">DUF547 domain-containing protein</fullName>
    </recommendedName>
</protein>
<evidence type="ECO:0000313" key="4">
    <source>
        <dbReference type="EMBL" id="KAJ4811238.1"/>
    </source>
</evidence>
<dbReference type="Pfam" id="PF04784">
    <property type="entry name" value="DUF547"/>
    <property type="match status" value="1"/>
</dbReference>
<feature type="compositionally biased region" description="Polar residues" evidence="1">
    <location>
        <begin position="65"/>
        <end position="83"/>
    </location>
</feature>
<proteinExistence type="predicted"/>
<keyword evidence="5" id="KW-1185">Reference proteome</keyword>
<feature type="region of interest" description="Disordered" evidence="1">
    <location>
        <begin position="59"/>
        <end position="83"/>
    </location>
</feature>